<dbReference type="OrthoDB" id="5792434at2759"/>
<evidence type="ECO:0000313" key="2">
    <source>
        <dbReference type="Proteomes" id="UP000005239"/>
    </source>
</evidence>
<dbReference type="Proteomes" id="UP000005239">
    <property type="component" value="Unassembled WGS sequence"/>
</dbReference>
<organism evidence="1 2">
    <name type="scientific">Pristionchus pacificus</name>
    <name type="common">Parasitic nematode worm</name>
    <dbReference type="NCBI Taxonomy" id="54126"/>
    <lineage>
        <taxon>Eukaryota</taxon>
        <taxon>Metazoa</taxon>
        <taxon>Ecdysozoa</taxon>
        <taxon>Nematoda</taxon>
        <taxon>Chromadorea</taxon>
        <taxon>Rhabditida</taxon>
        <taxon>Rhabditina</taxon>
        <taxon>Diplogasteromorpha</taxon>
        <taxon>Diplogasteroidea</taxon>
        <taxon>Neodiplogasteridae</taxon>
        <taxon>Pristionchus</taxon>
    </lineage>
</organism>
<gene>
    <name evidence="1" type="primary">WBGene00279525</name>
</gene>
<dbReference type="PANTHER" id="PTHR22943">
    <property type="entry name" value="7-TRANSMEMBRANE DOMAIN RECEPTOR C.ELEGANS"/>
    <property type="match status" value="1"/>
</dbReference>
<accession>A0A2A6CLK2</accession>
<sequence length="240" mass="27861">MVERTFGSFVSFIEDINLLVGLILCTFLLYCLVFRTRNDLGQYRYLQRILSAEGVFAMVATTDIVTDKRVICAYTSFYTLTFVMIDYNFLYRMWAVSSFASIYYLYVPTDSGRARLRASALAKYGIDTTIRVMVMGDYYLTLIPFIFLYAPCGVNILLPLARIDAQSIARVTPILISCFLPCDSLATILSMTEYRRELVNMLKFSFRTIYPDDSLETETRNSKTENRSFQWERRSRHLDQ</sequence>
<name>A0A2A6CLK2_PRIPA</name>
<reference evidence="2" key="1">
    <citation type="journal article" date="2008" name="Nat. Genet.">
        <title>The Pristionchus pacificus genome provides a unique perspective on nematode lifestyle and parasitism.</title>
        <authorList>
            <person name="Dieterich C."/>
            <person name="Clifton S.W."/>
            <person name="Schuster L.N."/>
            <person name="Chinwalla A."/>
            <person name="Delehaunty K."/>
            <person name="Dinkelacker I."/>
            <person name="Fulton L."/>
            <person name="Fulton R."/>
            <person name="Godfrey J."/>
            <person name="Minx P."/>
            <person name="Mitreva M."/>
            <person name="Roeseler W."/>
            <person name="Tian H."/>
            <person name="Witte H."/>
            <person name="Yang S.P."/>
            <person name="Wilson R.K."/>
            <person name="Sommer R.J."/>
        </authorList>
    </citation>
    <scope>NUCLEOTIDE SEQUENCE [LARGE SCALE GENOMIC DNA]</scope>
    <source>
        <strain evidence="2">PS312</strain>
    </source>
</reference>
<dbReference type="Pfam" id="PF10326">
    <property type="entry name" value="7TM_GPCR_Str"/>
    <property type="match status" value="1"/>
</dbReference>
<keyword evidence="2" id="KW-1185">Reference proteome</keyword>
<dbReference type="InterPro" id="IPR019428">
    <property type="entry name" value="7TM_GPCR_serpentine_rcpt_Str"/>
</dbReference>
<dbReference type="EnsemblMetazoa" id="PPA41156.1">
    <property type="protein sequence ID" value="PPA41156.1"/>
    <property type="gene ID" value="WBGene00279525"/>
</dbReference>
<protein>
    <submittedName>
        <fullName evidence="1">G protein-coupled receptor</fullName>
    </submittedName>
</protein>
<evidence type="ECO:0000313" key="1">
    <source>
        <dbReference type="EnsemblMetazoa" id="PPA41156.1"/>
    </source>
</evidence>
<dbReference type="AlphaFoldDB" id="A0A2A6CLK2"/>
<accession>A0A8R1YXY4</accession>
<reference evidence="1" key="2">
    <citation type="submission" date="2022-06" db="UniProtKB">
        <authorList>
            <consortium name="EnsemblMetazoa"/>
        </authorList>
    </citation>
    <scope>IDENTIFICATION</scope>
    <source>
        <strain evidence="1">PS312</strain>
    </source>
</reference>
<dbReference type="PANTHER" id="PTHR22943:SF248">
    <property type="entry name" value="SEVEN TM RECEPTOR"/>
    <property type="match status" value="1"/>
</dbReference>
<proteinExistence type="predicted"/>